<proteinExistence type="predicted"/>
<name>A0A7W6RWN0_9HYPH</name>
<dbReference type="Proteomes" id="UP000533641">
    <property type="component" value="Unassembled WGS sequence"/>
</dbReference>
<feature type="domain" description="SRCR" evidence="1">
    <location>
        <begin position="137"/>
        <end position="246"/>
    </location>
</feature>
<reference evidence="2 3" key="1">
    <citation type="submission" date="2020-08" db="EMBL/GenBank/DDBJ databases">
        <title>Genomic Encyclopedia of Type Strains, Phase IV (KMG-V): Genome sequencing to study the core and pangenomes of soil and plant-associated prokaryotes.</title>
        <authorList>
            <person name="Whitman W."/>
        </authorList>
    </citation>
    <scope>NUCLEOTIDE SEQUENCE [LARGE SCALE GENOMIC DNA]</scope>
    <source>
        <strain evidence="2 3">SEMIA 402</strain>
    </source>
</reference>
<dbReference type="RefSeq" id="WP_183930880.1">
    <property type="nucleotide sequence ID" value="NZ_JACIGM010000027.1"/>
</dbReference>
<evidence type="ECO:0000313" key="2">
    <source>
        <dbReference type="EMBL" id="MBB4279345.1"/>
    </source>
</evidence>
<dbReference type="AlphaFoldDB" id="A0A7W6RWN0"/>
<protein>
    <recommendedName>
        <fullName evidence="1">SRCR domain-containing protein</fullName>
    </recommendedName>
</protein>
<accession>A0A7W6RWN0</accession>
<sequence>MLLVGTKIALGLCALVVAVIAALERPLSSKLPEDVEKSLWRRLTFAGRVNLVCAAAAFLLVGISETLDYVDDKDSAAESKAQNELVNEQLTQTQADLGAAKLAVGQSLLDMASLKRENEYLVRTLDKSIVRAGVARLRIEDSNAAGDPLKFAGGKEIVPKNEDQVEWKFVCMGGLPPVDQISDTTCKGIGYGRLMANGSPIVLNEASGRGVLFGTRSTGGVLEYRNPSEDYSCNDLTKKMEAAQCELQLSVWTEARWQFSELKEQDTRDTVALSTQDACRRYAALYGETCDQAVERLQKK</sequence>
<organism evidence="2 3">
    <name type="scientific">Rhizobium mongolense</name>
    <dbReference type="NCBI Taxonomy" id="57676"/>
    <lineage>
        <taxon>Bacteria</taxon>
        <taxon>Pseudomonadati</taxon>
        <taxon>Pseudomonadota</taxon>
        <taxon>Alphaproteobacteria</taxon>
        <taxon>Hyphomicrobiales</taxon>
        <taxon>Rhizobiaceae</taxon>
        <taxon>Rhizobium/Agrobacterium group</taxon>
        <taxon>Rhizobium</taxon>
    </lineage>
</organism>
<dbReference type="PROSITE" id="PS50287">
    <property type="entry name" value="SRCR_2"/>
    <property type="match status" value="1"/>
</dbReference>
<evidence type="ECO:0000313" key="3">
    <source>
        <dbReference type="Proteomes" id="UP000533641"/>
    </source>
</evidence>
<evidence type="ECO:0000259" key="1">
    <source>
        <dbReference type="PROSITE" id="PS50287"/>
    </source>
</evidence>
<dbReference type="EMBL" id="JACIGM010000027">
    <property type="protein sequence ID" value="MBB4279345.1"/>
    <property type="molecule type" value="Genomic_DNA"/>
</dbReference>
<comment type="caution">
    <text evidence="2">The sequence shown here is derived from an EMBL/GenBank/DDBJ whole genome shotgun (WGS) entry which is preliminary data.</text>
</comment>
<dbReference type="GO" id="GO:0016020">
    <property type="term" value="C:membrane"/>
    <property type="evidence" value="ECO:0007669"/>
    <property type="project" value="InterPro"/>
</dbReference>
<gene>
    <name evidence="2" type="ORF">GGE12_007159</name>
</gene>
<dbReference type="InterPro" id="IPR001190">
    <property type="entry name" value="SRCR"/>
</dbReference>